<keyword evidence="7" id="KW-1185">Reference proteome</keyword>
<comment type="cofactor">
    <cofactor evidence="1">
        <name>Mg(2+)</name>
        <dbReference type="ChEBI" id="CHEBI:18420"/>
    </cofactor>
</comment>
<dbReference type="EMBL" id="BAAALM010000015">
    <property type="protein sequence ID" value="GAA1214690.1"/>
    <property type="molecule type" value="Genomic_DNA"/>
</dbReference>
<dbReference type="Pfam" id="PF00348">
    <property type="entry name" value="polyprenyl_synt"/>
    <property type="match status" value="1"/>
</dbReference>
<evidence type="ECO:0008006" key="8">
    <source>
        <dbReference type="Google" id="ProtNLM"/>
    </source>
</evidence>
<reference evidence="7" key="1">
    <citation type="journal article" date="2019" name="Int. J. Syst. Evol. Microbiol.">
        <title>The Global Catalogue of Microorganisms (GCM) 10K type strain sequencing project: providing services to taxonomists for standard genome sequencing and annotation.</title>
        <authorList>
            <consortium name="The Broad Institute Genomics Platform"/>
            <consortium name="The Broad Institute Genome Sequencing Center for Infectious Disease"/>
            <person name="Wu L."/>
            <person name="Ma J."/>
        </authorList>
    </citation>
    <scope>NUCLEOTIDE SEQUENCE [LARGE SCALE GENOMIC DNA]</scope>
    <source>
        <strain evidence="7">JCM 13022</strain>
    </source>
</reference>
<keyword evidence="5" id="KW-0460">Magnesium</keyword>
<evidence type="ECO:0000256" key="3">
    <source>
        <dbReference type="ARBA" id="ARBA00022679"/>
    </source>
</evidence>
<evidence type="ECO:0000313" key="7">
    <source>
        <dbReference type="Proteomes" id="UP001500467"/>
    </source>
</evidence>
<evidence type="ECO:0000256" key="2">
    <source>
        <dbReference type="ARBA" id="ARBA00006706"/>
    </source>
</evidence>
<organism evidence="6 7">
    <name type="scientific">Prauserella alba</name>
    <dbReference type="NCBI Taxonomy" id="176898"/>
    <lineage>
        <taxon>Bacteria</taxon>
        <taxon>Bacillati</taxon>
        <taxon>Actinomycetota</taxon>
        <taxon>Actinomycetes</taxon>
        <taxon>Pseudonocardiales</taxon>
        <taxon>Pseudonocardiaceae</taxon>
        <taxon>Prauserella</taxon>
    </lineage>
</organism>
<proteinExistence type="inferred from homology"/>
<sequence>MGIAFQIVDDCLDLRIDADDKPVGTDHLLGLFGLPTLCALSGPASTELTEVLMSPSIDATALTSVRKLVHATGGVEQAMTIAERHYDDAVSVLGPLTKLPAGEALLVTAETMWRRQWT</sequence>
<comment type="similarity">
    <text evidence="2">Belongs to the FPP/GGPP synthase family.</text>
</comment>
<gene>
    <name evidence="6" type="ORF">GCM10009675_41020</name>
</gene>
<accession>A0ABP4G5Q5</accession>
<dbReference type="PANTHER" id="PTHR12001">
    <property type="entry name" value="GERANYLGERANYL PYROPHOSPHATE SYNTHASE"/>
    <property type="match status" value="1"/>
</dbReference>
<dbReference type="Gene3D" id="1.10.600.10">
    <property type="entry name" value="Farnesyl Diphosphate Synthase"/>
    <property type="match status" value="1"/>
</dbReference>
<dbReference type="SUPFAM" id="SSF48576">
    <property type="entry name" value="Terpenoid synthases"/>
    <property type="match status" value="1"/>
</dbReference>
<evidence type="ECO:0000256" key="5">
    <source>
        <dbReference type="ARBA" id="ARBA00022842"/>
    </source>
</evidence>
<evidence type="ECO:0000256" key="4">
    <source>
        <dbReference type="ARBA" id="ARBA00022723"/>
    </source>
</evidence>
<dbReference type="PANTHER" id="PTHR12001:SF69">
    <property type="entry name" value="ALL TRANS-POLYPRENYL-DIPHOSPHATE SYNTHASE PDSS1"/>
    <property type="match status" value="1"/>
</dbReference>
<name>A0ABP4G5Q5_9PSEU</name>
<keyword evidence="4" id="KW-0479">Metal-binding</keyword>
<dbReference type="InterPro" id="IPR008949">
    <property type="entry name" value="Isoprenoid_synthase_dom_sf"/>
</dbReference>
<keyword evidence="3" id="KW-0808">Transferase</keyword>
<evidence type="ECO:0000256" key="1">
    <source>
        <dbReference type="ARBA" id="ARBA00001946"/>
    </source>
</evidence>
<dbReference type="InterPro" id="IPR000092">
    <property type="entry name" value="Polyprenyl_synt"/>
</dbReference>
<dbReference type="Proteomes" id="UP001500467">
    <property type="component" value="Unassembled WGS sequence"/>
</dbReference>
<protein>
    <recommendedName>
        <fullName evidence="8">Polyprenyl synthetase</fullName>
    </recommendedName>
</protein>
<comment type="caution">
    <text evidence="6">The sequence shown here is derived from an EMBL/GenBank/DDBJ whole genome shotgun (WGS) entry which is preliminary data.</text>
</comment>
<evidence type="ECO:0000313" key="6">
    <source>
        <dbReference type="EMBL" id="GAA1214690.1"/>
    </source>
</evidence>